<evidence type="ECO:0000256" key="2">
    <source>
        <dbReference type="ARBA" id="ARBA00022679"/>
    </source>
</evidence>
<evidence type="ECO:0000256" key="3">
    <source>
        <dbReference type="ARBA" id="ARBA00022741"/>
    </source>
</evidence>
<dbReference type="GO" id="GO:0005886">
    <property type="term" value="C:plasma membrane"/>
    <property type="evidence" value="ECO:0007669"/>
    <property type="project" value="TreeGrafter"/>
</dbReference>
<dbReference type="InterPro" id="IPR001245">
    <property type="entry name" value="Ser-Thr/Tyr_kinase_cat_dom"/>
</dbReference>
<evidence type="ECO:0000259" key="7">
    <source>
        <dbReference type="Pfam" id="PF25597"/>
    </source>
</evidence>
<evidence type="ECO:0000256" key="1">
    <source>
        <dbReference type="ARBA" id="ARBA00022527"/>
    </source>
</evidence>
<comment type="caution">
    <text evidence="8">The sequence shown here is derived from an EMBL/GenBank/DDBJ whole genome shotgun (WGS) entry which is preliminary data.</text>
</comment>
<dbReference type="Gene3D" id="3.30.200.20">
    <property type="entry name" value="Phosphorylase Kinase, domain 1"/>
    <property type="match status" value="1"/>
</dbReference>
<keyword evidence="2" id="KW-0808">Transferase</keyword>
<dbReference type="PANTHER" id="PTHR27002:SF1063">
    <property type="entry name" value="RECEPTOR-LIKE SERINE_THREONINE-PROTEIN KINASE"/>
    <property type="match status" value="1"/>
</dbReference>
<organism evidence="8 9">
    <name type="scientific">Populus tomentosa</name>
    <name type="common">Chinese white poplar</name>
    <dbReference type="NCBI Taxonomy" id="118781"/>
    <lineage>
        <taxon>Eukaryota</taxon>
        <taxon>Viridiplantae</taxon>
        <taxon>Streptophyta</taxon>
        <taxon>Embryophyta</taxon>
        <taxon>Tracheophyta</taxon>
        <taxon>Spermatophyta</taxon>
        <taxon>Magnoliopsida</taxon>
        <taxon>eudicotyledons</taxon>
        <taxon>Gunneridae</taxon>
        <taxon>Pentapetalae</taxon>
        <taxon>rosids</taxon>
        <taxon>fabids</taxon>
        <taxon>Malpighiales</taxon>
        <taxon>Salicaceae</taxon>
        <taxon>Saliceae</taxon>
        <taxon>Populus</taxon>
    </lineage>
</organism>
<keyword evidence="4" id="KW-0418">Kinase</keyword>
<feature type="domain" description="Retroviral polymerase SH3-like" evidence="7">
    <location>
        <begin position="274"/>
        <end position="319"/>
    </location>
</feature>
<dbReference type="InterPro" id="IPR011009">
    <property type="entry name" value="Kinase-like_dom_sf"/>
</dbReference>
<dbReference type="PANTHER" id="PTHR27002">
    <property type="entry name" value="RECEPTOR-LIKE SERINE/THREONINE-PROTEIN KINASE SD1-8"/>
    <property type="match status" value="1"/>
</dbReference>
<reference evidence="8" key="1">
    <citation type="journal article" date="2020" name="bioRxiv">
        <title>Hybrid origin of Populus tomentosa Carr. identified through genome sequencing and phylogenomic analysis.</title>
        <authorList>
            <person name="An X."/>
            <person name="Gao K."/>
            <person name="Chen Z."/>
            <person name="Li J."/>
            <person name="Yang X."/>
            <person name="Yang X."/>
            <person name="Zhou J."/>
            <person name="Guo T."/>
            <person name="Zhao T."/>
            <person name="Huang S."/>
            <person name="Miao D."/>
            <person name="Khan W.U."/>
            <person name="Rao P."/>
            <person name="Ye M."/>
            <person name="Lei B."/>
            <person name="Liao W."/>
            <person name="Wang J."/>
            <person name="Ji L."/>
            <person name="Li Y."/>
            <person name="Guo B."/>
            <person name="Mustafa N.S."/>
            <person name="Li S."/>
            <person name="Yun Q."/>
            <person name="Keller S.R."/>
            <person name="Mao J."/>
            <person name="Zhang R."/>
            <person name="Strauss S.H."/>
        </authorList>
    </citation>
    <scope>NUCLEOTIDE SEQUENCE</scope>
    <source>
        <strain evidence="8">GM15</strain>
        <tissue evidence="8">Leaf</tissue>
    </source>
</reference>
<feature type="domain" description="Serine-threonine/tyrosine-protein kinase catalytic" evidence="6">
    <location>
        <begin position="51"/>
        <end position="116"/>
    </location>
</feature>
<sequence>MVLAGILIYLRRRGLREKFLHELMTMDTTNDIYELENDGNKASLQGKLPEGRETAVKRLSRSSGQGLVEFKNELILIAKLPHMNLVRLLRCCIQGEEKMLVYEYMPHKSLDSFIFGTPFELMDPILRESCSKDQVLRCINVGLLCVEDSALDRATMLDVVSMLTSEAPLPLPKQPAFSNPRTAIDDAAMSLRNPENSSRNYLSTVRIMRFCLEEDRVKCILFEKKFARFLWAEVVNTLVYLLNRLPSKFVQSKPPLEAWSGVRPTAKHLKVFGSLCYFLVPSAKRGKLDERVEKGILVGYATESKGYRIFNLNAAKIQVDENSCWNWDLKGVDQNKTTALELAVRSIGDEVQPDIEATSNTTVLKVRPLSDV</sequence>
<dbReference type="AlphaFoldDB" id="A0A8X7XNU0"/>
<evidence type="ECO:0000313" key="9">
    <source>
        <dbReference type="Proteomes" id="UP000886885"/>
    </source>
</evidence>
<dbReference type="EMBL" id="JAAWWB010000194">
    <property type="protein sequence ID" value="KAG6737098.1"/>
    <property type="molecule type" value="Genomic_DNA"/>
</dbReference>
<dbReference type="Pfam" id="PF07714">
    <property type="entry name" value="PK_Tyr_Ser-Thr"/>
    <property type="match status" value="1"/>
</dbReference>
<name>A0A8X7XNU0_POPTO</name>
<proteinExistence type="predicted"/>
<dbReference type="SUPFAM" id="SSF56112">
    <property type="entry name" value="Protein kinase-like (PK-like)"/>
    <property type="match status" value="1"/>
</dbReference>
<gene>
    <name evidence="8" type="ORF">POTOM_059909</name>
</gene>
<accession>A0A8X7XNU0</accession>
<dbReference type="GO" id="GO:0005524">
    <property type="term" value="F:ATP binding"/>
    <property type="evidence" value="ECO:0007669"/>
    <property type="project" value="UniProtKB-KW"/>
</dbReference>
<keyword evidence="1" id="KW-0723">Serine/threonine-protein kinase</keyword>
<keyword evidence="9" id="KW-1185">Reference proteome</keyword>
<evidence type="ECO:0000256" key="5">
    <source>
        <dbReference type="ARBA" id="ARBA00022840"/>
    </source>
</evidence>
<dbReference type="FunFam" id="3.30.200.20:FF:000924">
    <property type="entry name" value="Uncharacterized protein"/>
    <property type="match status" value="1"/>
</dbReference>
<evidence type="ECO:0000259" key="6">
    <source>
        <dbReference type="Pfam" id="PF07714"/>
    </source>
</evidence>
<evidence type="ECO:0000313" key="8">
    <source>
        <dbReference type="EMBL" id="KAG6737098.1"/>
    </source>
</evidence>
<dbReference type="InterPro" id="IPR057670">
    <property type="entry name" value="SH3_retrovirus"/>
</dbReference>
<dbReference type="OrthoDB" id="688481at2759"/>
<dbReference type="Pfam" id="PF25597">
    <property type="entry name" value="SH3_retrovirus"/>
    <property type="match status" value="1"/>
</dbReference>
<dbReference type="GO" id="GO:0004674">
    <property type="term" value="F:protein serine/threonine kinase activity"/>
    <property type="evidence" value="ECO:0007669"/>
    <property type="project" value="UniProtKB-KW"/>
</dbReference>
<evidence type="ECO:0000256" key="4">
    <source>
        <dbReference type="ARBA" id="ARBA00022777"/>
    </source>
</evidence>
<dbReference type="Proteomes" id="UP000886885">
    <property type="component" value="Unassembled WGS sequence"/>
</dbReference>
<keyword evidence="5" id="KW-0067">ATP-binding</keyword>
<protein>
    <submittedName>
        <fullName evidence="8">Uncharacterized protein</fullName>
    </submittedName>
</protein>
<keyword evidence="3" id="KW-0547">Nucleotide-binding</keyword>